<dbReference type="PANTHER" id="PTHR23513:SF6">
    <property type="entry name" value="MAJOR FACILITATOR SUPERFAMILY ASSOCIATED DOMAIN-CONTAINING PROTEIN"/>
    <property type="match status" value="1"/>
</dbReference>
<feature type="transmembrane region" description="Helical" evidence="6">
    <location>
        <begin position="86"/>
        <end position="105"/>
    </location>
</feature>
<feature type="transmembrane region" description="Helical" evidence="6">
    <location>
        <begin position="239"/>
        <end position="260"/>
    </location>
</feature>
<dbReference type="GO" id="GO:0022857">
    <property type="term" value="F:transmembrane transporter activity"/>
    <property type="evidence" value="ECO:0007669"/>
    <property type="project" value="InterPro"/>
</dbReference>
<feature type="transmembrane region" description="Helical" evidence="6">
    <location>
        <begin position="373"/>
        <end position="392"/>
    </location>
</feature>
<dbReference type="Gene3D" id="1.20.1250.20">
    <property type="entry name" value="MFS general substrate transporter like domains"/>
    <property type="match status" value="1"/>
</dbReference>
<evidence type="ECO:0000256" key="2">
    <source>
        <dbReference type="ARBA" id="ARBA00022475"/>
    </source>
</evidence>
<evidence type="ECO:0000256" key="5">
    <source>
        <dbReference type="ARBA" id="ARBA00023136"/>
    </source>
</evidence>
<dbReference type="PANTHER" id="PTHR23513">
    <property type="entry name" value="INTEGRAL MEMBRANE EFFLUX PROTEIN-RELATED"/>
    <property type="match status" value="1"/>
</dbReference>
<dbReference type="InterPro" id="IPR011701">
    <property type="entry name" value="MFS"/>
</dbReference>
<evidence type="ECO:0000256" key="1">
    <source>
        <dbReference type="ARBA" id="ARBA00004651"/>
    </source>
</evidence>
<evidence type="ECO:0000313" key="10">
    <source>
        <dbReference type="Proteomes" id="UP000552935"/>
    </source>
</evidence>
<feature type="transmembrane region" description="Helical" evidence="6">
    <location>
        <begin position="272"/>
        <end position="291"/>
    </location>
</feature>
<keyword evidence="5 6" id="KW-0472">Membrane</keyword>
<evidence type="ECO:0000256" key="6">
    <source>
        <dbReference type="SAM" id="Phobius"/>
    </source>
</evidence>
<evidence type="ECO:0000256" key="3">
    <source>
        <dbReference type="ARBA" id="ARBA00022692"/>
    </source>
</evidence>
<keyword evidence="2" id="KW-1003">Cell membrane</keyword>
<feature type="transmembrane region" description="Helical" evidence="6">
    <location>
        <begin position="303"/>
        <end position="324"/>
    </location>
</feature>
<name>A0A508YHV6_LACRH</name>
<feature type="transmembrane region" description="Helical" evidence="6">
    <location>
        <begin position="398"/>
        <end position="420"/>
    </location>
</feature>
<feature type="transmembrane region" description="Helical" evidence="6">
    <location>
        <begin position="25"/>
        <end position="47"/>
    </location>
</feature>
<evidence type="ECO:0000313" key="9">
    <source>
        <dbReference type="Proteomes" id="UP000307517"/>
    </source>
</evidence>
<keyword evidence="3 6" id="KW-0812">Transmembrane</keyword>
<dbReference type="EMBL" id="JACCKI010000001">
    <property type="protein sequence ID" value="NZA03638.1"/>
    <property type="molecule type" value="Genomic_DNA"/>
</dbReference>
<dbReference type="InterPro" id="IPR036259">
    <property type="entry name" value="MFS_trans_sf"/>
</dbReference>
<feature type="transmembrane region" description="Helical" evidence="6">
    <location>
        <begin position="53"/>
        <end position="74"/>
    </location>
</feature>
<feature type="transmembrane region" description="Helical" evidence="6">
    <location>
        <begin position="330"/>
        <end position="352"/>
    </location>
</feature>
<sequence length="429" mass="46187">MQVAHATSPVLITDRESNLQIGKDFTSNLIGSLSGGMFSFGMGLMLLNQTHLAISFGLSTIVGPLVSLLLFVPMGSIVDRYPHRSILIVSNLVRLLGLGLFAWALPGFSGVQKLVPVVLFAIVDYICSDFSSTAYAASVHELVNERKIQKLSSLTSTAGSISSIFSPMLGLGLYTLAGFEAFIFVEMVSSTVSFLIMLTMKFHVTKRQPTAKNAAASRPLAMFKQGMAYVKTRPLVKGVIMVGVVLNFSFTSVTVGMPFVITNTLHLGSAPIGYLETGSAIGILIGSLFMSTISGEKRIRLKILGPVLADCVLLIALGGVFNFAKTASGVTIPGTILMVVLGFLIVIPNIVIQVEIQKTVPTSFLGRVNTTLMTINNSVTPVATFFYTFLFQNIAKNYLVFVYSGIVALLYMIAITPRILRVFVQEGIE</sequence>
<reference evidence="8 9" key="1">
    <citation type="submission" date="2019-04" db="EMBL/GenBank/DDBJ databases">
        <title>Genome Announcement to Ensure Probiotic Safety of Lactobacillus rhamnosus UBLR-58.</title>
        <authorList>
            <person name="Sulthana A."/>
            <person name="Lakshmi S.G."/>
            <person name="Madempudi R.S."/>
        </authorList>
    </citation>
    <scope>NUCLEOTIDE SEQUENCE [LARGE SCALE GENOMIC DNA]</scope>
    <source>
        <strain evidence="8 9">UBLR-58</strain>
    </source>
</reference>
<proteinExistence type="predicted"/>
<dbReference type="RefSeq" id="WP_005690706.1">
    <property type="nucleotide sequence ID" value="NZ_CABFNI010000001.1"/>
</dbReference>
<dbReference type="SUPFAM" id="SSF103473">
    <property type="entry name" value="MFS general substrate transporter"/>
    <property type="match status" value="1"/>
</dbReference>
<comment type="subcellular location">
    <subcellularLocation>
        <location evidence="1">Cell membrane</location>
        <topology evidence="1">Multi-pass membrane protein</topology>
    </subcellularLocation>
</comment>
<dbReference type="Proteomes" id="UP000552935">
    <property type="component" value="Unassembled WGS sequence"/>
</dbReference>
<gene>
    <name evidence="8" type="ORF">E6L36_00845</name>
    <name evidence="7" type="ORF">H0N82_00545</name>
</gene>
<dbReference type="AlphaFoldDB" id="A0A508YHV6"/>
<organism evidence="7 10">
    <name type="scientific">Lacticaseibacillus rhamnosus</name>
    <name type="common">Lactobacillus rhamnosus</name>
    <dbReference type="NCBI Taxonomy" id="47715"/>
    <lineage>
        <taxon>Bacteria</taxon>
        <taxon>Bacillati</taxon>
        <taxon>Bacillota</taxon>
        <taxon>Bacilli</taxon>
        <taxon>Lactobacillales</taxon>
        <taxon>Lactobacillaceae</taxon>
        <taxon>Lacticaseibacillus</taxon>
    </lineage>
</organism>
<dbReference type="EMBL" id="SSHM01000001">
    <property type="protein sequence ID" value="THC79088.1"/>
    <property type="molecule type" value="Genomic_DNA"/>
</dbReference>
<evidence type="ECO:0000256" key="4">
    <source>
        <dbReference type="ARBA" id="ARBA00022989"/>
    </source>
</evidence>
<protein>
    <submittedName>
        <fullName evidence="7">MFS transporter</fullName>
    </submittedName>
</protein>
<dbReference type="Proteomes" id="UP000307517">
    <property type="component" value="Unassembled WGS sequence"/>
</dbReference>
<dbReference type="GO" id="GO:0005886">
    <property type="term" value="C:plasma membrane"/>
    <property type="evidence" value="ECO:0007669"/>
    <property type="project" value="UniProtKB-SubCell"/>
</dbReference>
<feature type="transmembrane region" description="Helical" evidence="6">
    <location>
        <begin position="181"/>
        <end position="200"/>
    </location>
</feature>
<dbReference type="Pfam" id="PF07690">
    <property type="entry name" value="MFS_1"/>
    <property type="match status" value="1"/>
</dbReference>
<keyword evidence="4 6" id="KW-1133">Transmembrane helix</keyword>
<evidence type="ECO:0000313" key="7">
    <source>
        <dbReference type="EMBL" id="NZA03638.1"/>
    </source>
</evidence>
<reference evidence="7 10" key="2">
    <citation type="submission" date="2020-07" db="EMBL/GenBank/DDBJ databases">
        <title>Organ Donor 1.</title>
        <authorList>
            <person name="Marsh A.J."/>
            <person name="Azcarate-Peril M.A."/>
        </authorList>
    </citation>
    <scope>NUCLEOTIDE SEQUENCE [LARGE SCALE GENOMIC DNA]</scope>
    <source>
        <strain evidence="7 10">AMC0712</strain>
    </source>
</reference>
<accession>A0A508YHV6</accession>
<evidence type="ECO:0000313" key="8">
    <source>
        <dbReference type="EMBL" id="THC79088.1"/>
    </source>
</evidence>
<dbReference type="CDD" id="cd06173">
    <property type="entry name" value="MFS_MefA_like"/>
    <property type="match status" value="1"/>
</dbReference>
<comment type="caution">
    <text evidence="7">The sequence shown here is derived from an EMBL/GenBank/DDBJ whole genome shotgun (WGS) entry which is preliminary data.</text>
</comment>